<gene>
    <name evidence="1" type="ORF">WG66_1506</name>
</gene>
<comment type="caution">
    <text evidence="1">The sequence shown here is derived from an EMBL/GenBank/DDBJ whole genome shotgun (WGS) entry which is preliminary data.</text>
</comment>
<reference evidence="1 2" key="1">
    <citation type="submission" date="2015-12" db="EMBL/GenBank/DDBJ databases">
        <title>Draft genome sequence of Moniliophthora roreri, the causal agent of frosty pod rot of cacao.</title>
        <authorList>
            <person name="Aime M.C."/>
            <person name="Diaz-Valderrama J.R."/>
            <person name="Kijpornyongpan T."/>
            <person name="Phillips-Mora W."/>
        </authorList>
    </citation>
    <scope>NUCLEOTIDE SEQUENCE [LARGE SCALE GENOMIC DNA]</scope>
    <source>
        <strain evidence="1 2">MCA 2952</strain>
    </source>
</reference>
<organism evidence="1 2">
    <name type="scientific">Moniliophthora roreri</name>
    <name type="common">Frosty pod rot fungus</name>
    <name type="synonym">Monilia roreri</name>
    <dbReference type="NCBI Taxonomy" id="221103"/>
    <lineage>
        <taxon>Eukaryota</taxon>
        <taxon>Fungi</taxon>
        <taxon>Dikarya</taxon>
        <taxon>Basidiomycota</taxon>
        <taxon>Agaricomycotina</taxon>
        <taxon>Agaricomycetes</taxon>
        <taxon>Agaricomycetidae</taxon>
        <taxon>Agaricales</taxon>
        <taxon>Marasmiineae</taxon>
        <taxon>Marasmiaceae</taxon>
        <taxon>Moniliophthora</taxon>
    </lineage>
</organism>
<proteinExistence type="predicted"/>
<name>A0A0W0GBG7_MONRR</name>
<evidence type="ECO:0000313" key="2">
    <source>
        <dbReference type="Proteomes" id="UP000054988"/>
    </source>
</evidence>
<dbReference type="AlphaFoldDB" id="A0A0W0GBG7"/>
<dbReference type="EMBL" id="LATX01000561">
    <property type="protein sequence ID" value="KTB45909.1"/>
    <property type="molecule type" value="Genomic_DNA"/>
</dbReference>
<dbReference type="Proteomes" id="UP000054988">
    <property type="component" value="Unassembled WGS sequence"/>
</dbReference>
<protein>
    <recommendedName>
        <fullName evidence="3">F-box domain-containing protein</fullName>
    </recommendedName>
</protein>
<evidence type="ECO:0000313" key="1">
    <source>
        <dbReference type="EMBL" id="KTB45909.1"/>
    </source>
</evidence>
<accession>A0A0W0GBG7</accession>
<sequence length="232" mass="26403">MNIVCYTRRLSQSEITGDSKAQSALEQTQSILRARRNSTHYRQHIVPELATSTPIHRLPAELLLAIFGLATDSNADSLDQTQTSWLFSHVYSSWRQLVLAMPYLWSYIRINVTPMALSAKPTINRVQALQIFLSRSHNLPISVELTLRGDSELPLLHTLMDHSMRWRVFKARMPAIFYLDLSPVKYALPSLEHISLELPHAFSSRGSTGIRTDAFSYAPVLHLVDLPNWHSD</sequence>
<evidence type="ECO:0008006" key="3">
    <source>
        <dbReference type="Google" id="ProtNLM"/>
    </source>
</evidence>